<protein>
    <recommendedName>
        <fullName evidence="1">Aminoglycoside phosphotransferase domain-containing protein</fullName>
    </recommendedName>
</protein>
<dbReference type="Pfam" id="PF01636">
    <property type="entry name" value="APH"/>
    <property type="match status" value="1"/>
</dbReference>
<dbReference type="Proteomes" id="UP000469523">
    <property type="component" value="Unassembled WGS sequence"/>
</dbReference>
<proteinExistence type="predicted"/>
<dbReference type="RefSeq" id="WP_154439297.1">
    <property type="nucleotide sequence ID" value="NZ_JAHLPJ010000001.1"/>
</dbReference>
<keyword evidence="3" id="KW-1185">Reference proteome</keyword>
<dbReference type="EMBL" id="VUNQ01000008">
    <property type="protein sequence ID" value="MSU00876.1"/>
    <property type="molecule type" value="Genomic_DNA"/>
</dbReference>
<sequence>MNVLKHIYQELSLLGLSHDKIDNLKEIRNQNGVYLYRIKYKNKDLVIKYFEKDEFRREIKYYEILKSLDIPIIEVMGYTENTLLMEDLDKSLHYRLGIESDLSDIEVAKALASWYKKLHYEGVKFLKNNDRRFYKEIDYITKENLELIMNKTNTRDNKVWQLLIEHLDLIFLKIEEFEETFTYNDFYWTNLVVRKDKKEAFMFDYNMLGVGFRYSDIRNVCSSLSDEAGNIFISEYGEINQNEKKIDEVISILVSLIQACKRDIFPNWANEALDKVDNGELYKGILNIL</sequence>
<gene>
    <name evidence="2" type="ORF">FYJ83_05265</name>
</gene>
<evidence type="ECO:0000313" key="2">
    <source>
        <dbReference type="EMBL" id="MSU00876.1"/>
    </source>
</evidence>
<dbReference type="AlphaFoldDB" id="A0A6N7XGR4"/>
<organism evidence="2 3">
    <name type="scientific">Tissierella pigra</name>
    <dbReference type="NCBI Taxonomy" id="2607614"/>
    <lineage>
        <taxon>Bacteria</taxon>
        <taxon>Bacillati</taxon>
        <taxon>Bacillota</taxon>
        <taxon>Tissierellia</taxon>
        <taxon>Tissierellales</taxon>
        <taxon>Tissierellaceae</taxon>
        <taxon>Tissierella</taxon>
    </lineage>
</organism>
<dbReference type="InterPro" id="IPR002575">
    <property type="entry name" value="Aminoglycoside_PTrfase"/>
</dbReference>
<dbReference type="SUPFAM" id="SSF56112">
    <property type="entry name" value="Protein kinase-like (PK-like)"/>
    <property type="match status" value="1"/>
</dbReference>
<dbReference type="InterPro" id="IPR011009">
    <property type="entry name" value="Kinase-like_dom_sf"/>
</dbReference>
<name>A0A6N7XGR4_9FIRM</name>
<reference evidence="2 3" key="1">
    <citation type="submission" date="2019-09" db="EMBL/GenBank/DDBJ databases">
        <title>In-depth cultivation of the pig gut microbiome towards novel bacterial diversity and tailored functional studies.</title>
        <authorList>
            <person name="Wylensek D."/>
            <person name="Hitch T.C.A."/>
            <person name="Clavel T."/>
        </authorList>
    </citation>
    <scope>NUCLEOTIDE SEQUENCE [LARGE SCALE GENOMIC DNA]</scope>
    <source>
        <strain evidence="2 3">WCA3-693-APC-4?</strain>
    </source>
</reference>
<evidence type="ECO:0000313" key="3">
    <source>
        <dbReference type="Proteomes" id="UP000469523"/>
    </source>
</evidence>
<accession>A0A6N7XGR4</accession>
<feature type="domain" description="Aminoglycoside phosphotransferase" evidence="1">
    <location>
        <begin position="32"/>
        <end position="238"/>
    </location>
</feature>
<comment type="caution">
    <text evidence="2">The sequence shown here is derived from an EMBL/GenBank/DDBJ whole genome shotgun (WGS) entry which is preliminary data.</text>
</comment>
<evidence type="ECO:0000259" key="1">
    <source>
        <dbReference type="Pfam" id="PF01636"/>
    </source>
</evidence>